<dbReference type="STRING" id="349521.HCH_03165"/>
<reference evidence="1 2" key="1">
    <citation type="journal article" date="2005" name="Nucleic Acids Res.">
        <title>Genomic blueprint of Hahella chejuensis, a marine microbe producing an algicidal agent.</title>
        <authorList>
            <person name="Jeong H."/>
            <person name="Yim J.H."/>
            <person name="Lee C."/>
            <person name="Choi S.-H."/>
            <person name="Park Y.K."/>
            <person name="Yoon S.H."/>
            <person name="Hur C.-G."/>
            <person name="Kang H.-Y."/>
            <person name="Kim D."/>
            <person name="Lee H.H."/>
            <person name="Park K.H."/>
            <person name="Park S.-H."/>
            <person name="Park H.-S."/>
            <person name="Lee H.K."/>
            <person name="Oh T.K."/>
            <person name="Kim J.F."/>
        </authorList>
    </citation>
    <scope>NUCLEOTIDE SEQUENCE [LARGE SCALE GENOMIC DNA]</scope>
    <source>
        <strain evidence="1 2">KCTC 2396</strain>
    </source>
</reference>
<evidence type="ECO:0000313" key="1">
    <source>
        <dbReference type="EMBL" id="ABC29928.1"/>
    </source>
</evidence>
<protein>
    <submittedName>
        <fullName evidence="1">Uncharacterized protein</fullName>
    </submittedName>
</protein>
<dbReference type="HOGENOM" id="CLU_2990383_0_0_6"/>
<dbReference type="KEGG" id="hch:HCH_03165"/>
<keyword evidence="2" id="KW-1185">Reference proteome</keyword>
<evidence type="ECO:0000313" key="2">
    <source>
        <dbReference type="Proteomes" id="UP000000238"/>
    </source>
</evidence>
<proteinExistence type="predicted"/>
<accession>Q2SHE6</accession>
<dbReference type="AlphaFoldDB" id="Q2SHE6"/>
<dbReference type="EMBL" id="CP000155">
    <property type="protein sequence ID" value="ABC29928.1"/>
    <property type="molecule type" value="Genomic_DNA"/>
</dbReference>
<gene>
    <name evidence="1" type="ordered locus">HCH_03165</name>
</gene>
<name>Q2SHE6_HAHCH</name>
<sequence length="57" mass="6825">MHCKYLSHSYLIEFHLINIVNLKKADDLLKITFAQRRCTYWLNPRLSQQNKPLGLTH</sequence>
<organism evidence="1 2">
    <name type="scientific">Hahella chejuensis (strain KCTC 2396)</name>
    <dbReference type="NCBI Taxonomy" id="349521"/>
    <lineage>
        <taxon>Bacteria</taxon>
        <taxon>Pseudomonadati</taxon>
        <taxon>Pseudomonadota</taxon>
        <taxon>Gammaproteobacteria</taxon>
        <taxon>Oceanospirillales</taxon>
        <taxon>Hahellaceae</taxon>
        <taxon>Hahella</taxon>
    </lineage>
</organism>
<dbReference type="Proteomes" id="UP000000238">
    <property type="component" value="Chromosome"/>
</dbReference>